<feature type="domain" description="HTH tetR-type" evidence="5">
    <location>
        <begin position="6"/>
        <end position="66"/>
    </location>
</feature>
<evidence type="ECO:0000256" key="3">
    <source>
        <dbReference type="ARBA" id="ARBA00023163"/>
    </source>
</evidence>
<evidence type="ECO:0000313" key="6">
    <source>
        <dbReference type="EMBL" id="MFF3572745.1"/>
    </source>
</evidence>
<dbReference type="InterPro" id="IPR001647">
    <property type="entry name" value="HTH_TetR"/>
</dbReference>
<dbReference type="InterPro" id="IPR050109">
    <property type="entry name" value="HTH-type_TetR-like_transc_reg"/>
</dbReference>
<dbReference type="PANTHER" id="PTHR30055">
    <property type="entry name" value="HTH-TYPE TRANSCRIPTIONAL REGULATOR RUTR"/>
    <property type="match status" value="1"/>
</dbReference>
<keyword evidence="2 4" id="KW-0238">DNA-binding</keyword>
<dbReference type="PRINTS" id="PR00455">
    <property type="entry name" value="HTHTETR"/>
</dbReference>
<keyword evidence="1" id="KW-0805">Transcription regulation</keyword>
<dbReference type="PROSITE" id="PS50977">
    <property type="entry name" value="HTH_TETR_2"/>
    <property type="match status" value="1"/>
</dbReference>
<evidence type="ECO:0000256" key="1">
    <source>
        <dbReference type="ARBA" id="ARBA00023015"/>
    </source>
</evidence>
<feature type="DNA-binding region" description="H-T-H motif" evidence="4">
    <location>
        <begin position="29"/>
        <end position="48"/>
    </location>
</feature>
<keyword evidence="7" id="KW-1185">Reference proteome</keyword>
<dbReference type="RefSeq" id="WP_051193060.1">
    <property type="nucleotide sequence ID" value="NZ_JBIAQY010000015.1"/>
</dbReference>
<organism evidence="6 7">
    <name type="scientific">Nocardia jiangxiensis</name>
    <dbReference type="NCBI Taxonomy" id="282685"/>
    <lineage>
        <taxon>Bacteria</taxon>
        <taxon>Bacillati</taxon>
        <taxon>Actinomycetota</taxon>
        <taxon>Actinomycetes</taxon>
        <taxon>Mycobacteriales</taxon>
        <taxon>Nocardiaceae</taxon>
        <taxon>Nocardia</taxon>
    </lineage>
</organism>
<sequence length="204" mass="22389">MGRWEPDARGRLLRAAIELFAEHGYDATTTAQIAERAGLTKTTLFRLFPDKREIVFQGQAALVTLVTEAVQGAPAEATPAELVTAGVRALSGAHTQDHREIGRALDPIVASSAELRERAVFKRSAITAAFEQALDHRVGDPRRAGVLADLGVRSYYEGYRNWVTADDDRSLTEHVMSELGCYEDTIRHIEEALSHAIAAPPSRR</sequence>
<gene>
    <name evidence="6" type="ORF">ACFYXQ_33745</name>
</gene>
<evidence type="ECO:0000256" key="4">
    <source>
        <dbReference type="PROSITE-ProRule" id="PRU00335"/>
    </source>
</evidence>
<keyword evidence="3" id="KW-0804">Transcription</keyword>
<name>A0ABW6S8X0_9NOCA</name>
<dbReference type="Gene3D" id="1.10.357.10">
    <property type="entry name" value="Tetracycline Repressor, domain 2"/>
    <property type="match status" value="1"/>
</dbReference>
<evidence type="ECO:0000256" key="2">
    <source>
        <dbReference type="ARBA" id="ARBA00023125"/>
    </source>
</evidence>
<dbReference type="PANTHER" id="PTHR30055:SF238">
    <property type="entry name" value="MYCOFACTOCIN BIOSYNTHESIS TRANSCRIPTIONAL REGULATOR MFTR-RELATED"/>
    <property type="match status" value="1"/>
</dbReference>
<reference evidence="6 7" key="1">
    <citation type="submission" date="2024-10" db="EMBL/GenBank/DDBJ databases">
        <title>The Natural Products Discovery Center: Release of the First 8490 Sequenced Strains for Exploring Actinobacteria Biosynthetic Diversity.</title>
        <authorList>
            <person name="Kalkreuter E."/>
            <person name="Kautsar S.A."/>
            <person name="Yang D."/>
            <person name="Bader C.D."/>
            <person name="Teijaro C.N."/>
            <person name="Fluegel L."/>
            <person name="Davis C.M."/>
            <person name="Simpson J.R."/>
            <person name="Lauterbach L."/>
            <person name="Steele A.D."/>
            <person name="Gui C."/>
            <person name="Meng S."/>
            <person name="Li G."/>
            <person name="Viehrig K."/>
            <person name="Ye F."/>
            <person name="Su P."/>
            <person name="Kiefer A.F."/>
            <person name="Nichols A."/>
            <person name="Cepeda A.J."/>
            <person name="Yan W."/>
            <person name="Fan B."/>
            <person name="Jiang Y."/>
            <person name="Adhikari A."/>
            <person name="Zheng C.-J."/>
            <person name="Schuster L."/>
            <person name="Cowan T.M."/>
            <person name="Smanski M.J."/>
            <person name="Chevrette M.G."/>
            <person name="De Carvalho L.P.S."/>
            <person name="Shen B."/>
        </authorList>
    </citation>
    <scope>NUCLEOTIDE SEQUENCE [LARGE SCALE GENOMIC DNA]</scope>
    <source>
        <strain evidence="6 7">NPDC002593</strain>
    </source>
</reference>
<dbReference type="EMBL" id="JBIAQY010000015">
    <property type="protein sequence ID" value="MFF3572745.1"/>
    <property type="molecule type" value="Genomic_DNA"/>
</dbReference>
<protein>
    <submittedName>
        <fullName evidence="6">TetR/AcrR family transcriptional regulator</fullName>
    </submittedName>
</protein>
<dbReference type="SUPFAM" id="SSF46689">
    <property type="entry name" value="Homeodomain-like"/>
    <property type="match status" value="1"/>
</dbReference>
<evidence type="ECO:0000259" key="5">
    <source>
        <dbReference type="PROSITE" id="PS50977"/>
    </source>
</evidence>
<dbReference type="Pfam" id="PF00440">
    <property type="entry name" value="TetR_N"/>
    <property type="match status" value="1"/>
</dbReference>
<accession>A0ABW6S8X0</accession>
<evidence type="ECO:0000313" key="7">
    <source>
        <dbReference type="Proteomes" id="UP001601992"/>
    </source>
</evidence>
<proteinExistence type="predicted"/>
<comment type="caution">
    <text evidence="6">The sequence shown here is derived from an EMBL/GenBank/DDBJ whole genome shotgun (WGS) entry which is preliminary data.</text>
</comment>
<dbReference type="Proteomes" id="UP001601992">
    <property type="component" value="Unassembled WGS sequence"/>
</dbReference>
<dbReference type="InterPro" id="IPR009057">
    <property type="entry name" value="Homeodomain-like_sf"/>
</dbReference>